<evidence type="ECO:0000256" key="2">
    <source>
        <dbReference type="ARBA" id="ARBA00022942"/>
    </source>
</evidence>
<reference evidence="4 5" key="2">
    <citation type="journal article" date="2008" name="Nature">
        <title>The Phaeodactylum genome reveals the evolutionary history of diatom genomes.</title>
        <authorList>
            <person name="Bowler C."/>
            <person name="Allen A.E."/>
            <person name="Badger J.H."/>
            <person name="Grimwood J."/>
            <person name="Jabbari K."/>
            <person name="Kuo A."/>
            <person name="Maheswari U."/>
            <person name="Martens C."/>
            <person name="Maumus F."/>
            <person name="Otillar R.P."/>
            <person name="Rayko E."/>
            <person name="Salamov A."/>
            <person name="Vandepoele K."/>
            <person name="Beszteri B."/>
            <person name="Gruber A."/>
            <person name="Heijde M."/>
            <person name="Katinka M."/>
            <person name="Mock T."/>
            <person name="Valentin K."/>
            <person name="Verret F."/>
            <person name="Berges J.A."/>
            <person name="Brownlee C."/>
            <person name="Cadoret J.P."/>
            <person name="Chiovitti A."/>
            <person name="Choi C.J."/>
            <person name="Coesel S."/>
            <person name="De Martino A."/>
            <person name="Detter J.C."/>
            <person name="Durkin C."/>
            <person name="Falciatore A."/>
            <person name="Fournet J."/>
            <person name="Haruta M."/>
            <person name="Huysman M.J."/>
            <person name="Jenkins B.D."/>
            <person name="Jiroutova K."/>
            <person name="Jorgensen R.E."/>
            <person name="Joubert Y."/>
            <person name="Kaplan A."/>
            <person name="Kroger N."/>
            <person name="Kroth P.G."/>
            <person name="La Roche J."/>
            <person name="Lindquist E."/>
            <person name="Lommer M."/>
            <person name="Martin-Jezequel V."/>
            <person name="Lopez P.J."/>
            <person name="Lucas S."/>
            <person name="Mangogna M."/>
            <person name="McGinnis K."/>
            <person name="Medlin L.K."/>
            <person name="Montsant A."/>
            <person name="Oudot-Le Secq M.P."/>
            <person name="Napoli C."/>
            <person name="Obornik M."/>
            <person name="Parker M.S."/>
            <person name="Petit J.L."/>
            <person name="Porcel B.M."/>
            <person name="Poulsen N."/>
            <person name="Robison M."/>
            <person name="Rychlewski L."/>
            <person name="Rynearson T.A."/>
            <person name="Schmutz J."/>
            <person name="Shapiro H."/>
            <person name="Siaut M."/>
            <person name="Stanley M."/>
            <person name="Sussman M.R."/>
            <person name="Taylor A.R."/>
            <person name="Vardi A."/>
            <person name="von Dassow P."/>
            <person name="Vyverman W."/>
            <person name="Willis A."/>
            <person name="Wyrwicz L.S."/>
            <person name="Rokhsar D.S."/>
            <person name="Weissenbach J."/>
            <person name="Armbrust E.V."/>
            <person name="Green B.R."/>
            <person name="Van de Peer Y."/>
            <person name="Grigoriev I.V."/>
        </authorList>
    </citation>
    <scope>NUCLEOTIDE SEQUENCE [LARGE SCALE GENOMIC DNA]</scope>
    <source>
        <strain evidence="4 5">CCMP1335</strain>
    </source>
</reference>
<dbReference type="InParanoid" id="B5YLI9"/>
<dbReference type="Proteomes" id="UP000001449">
    <property type="component" value="Chromosome 18"/>
</dbReference>
<dbReference type="InterPro" id="IPR040896">
    <property type="entry name" value="RPN5_C"/>
</dbReference>
<feature type="non-terminal residue" evidence="4">
    <location>
        <position position="433"/>
    </location>
</feature>
<dbReference type="STRING" id="35128.B5YLI9"/>
<name>B5YLI9_THAPS</name>
<evidence type="ECO:0000313" key="5">
    <source>
        <dbReference type="Proteomes" id="UP000001449"/>
    </source>
</evidence>
<dbReference type="AlphaFoldDB" id="B5YLI9"/>
<dbReference type="Pfam" id="PF01399">
    <property type="entry name" value="PCI"/>
    <property type="match status" value="1"/>
</dbReference>
<dbReference type="EMBL" id="CP001159">
    <property type="protein sequence ID" value="ACI64239.1"/>
    <property type="molecule type" value="Genomic_DNA"/>
</dbReference>
<comment type="similarity">
    <text evidence="1">Belongs to the proteasome subunit p55 family.</text>
</comment>
<keyword evidence="5" id="KW-1185">Reference proteome</keyword>
<protein>
    <submittedName>
        <fullName evidence="4">26S proteasome regulatory subunit rpn5</fullName>
    </submittedName>
</protein>
<accession>B5YLI9</accession>
<dbReference type="InterPro" id="IPR054559">
    <property type="entry name" value="PSMD12-CSN4-like_N"/>
</dbReference>
<dbReference type="RefSeq" id="XP_002295522.1">
    <property type="nucleotide sequence ID" value="XM_002295486.1"/>
</dbReference>
<dbReference type="InterPro" id="IPR040134">
    <property type="entry name" value="PSMD12/CSN4"/>
</dbReference>
<proteinExistence type="inferred from homology"/>
<dbReference type="PROSITE" id="PS50250">
    <property type="entry name" value="PCI"/>
    <property type="match status" value="1"/>
</dbReference>
<dbReference type="SUPFAM" id="SSF46785">
    <property type="entry name" value="Winged helix' DNA-binding domain"/>
    <property type="match status" value="1"/>
</dbReference>
<dbReference type="PaxDb" id="35128-Thaps38129"/>
<reference evidence="4 5" key="1">
    <citation type="journal article" date="2004" name="Science">
        <title>The genome of the diatom Thalassiosira pseudonana: ecology, evolution, and metabolism.</title>
        <authorList>
            <person name="Armbrust E.V."/>
            <person name="Berges J.A."/>
            <person name="Bowler C."/>
            <person name="Green B.R."/>
            <person name="Martinez D."/>
            <person name="Putnam N.H."/>
            <person name="Zhou S."/>
            <person name="Allen A.E."/>
            <person name="Apt K.E."/>
            <person name="Bechner M."/>
            <person name="Brzezinski M.A."/>
            <person name="Chaal B.K."/>
            <person name="Chiovitti A."/>
            <person name="Davis A.K."/>
            <person name="Demarest M.S."/>
            <person name="Detter J.C."/>
            <person name="Glavina T."/>
            <person name="Goodstein D."/>
            <person name="Hadi M.Z."/>
            <person name="Hellsten U."/>
            <person name="Hildebrand M."/>
            <person name="Jenkins B.D."/>
            <person name="Jurka J."/>
            <person name="Kapitonov V.V."/>
            <person name="Kroger N."/>
            <person name="Lau W.W."/>
            <person name="Lane T.W."/>
            <person name="Larimer F.W."/>
            <person name="Lippmeier J.C."/>
            <person name="Lucas S."/>
            <person name="Medina M."/>
            <person name="Montsant A."/>
            <person name="Obornik M."/>
            <person name="Parker M.S."/>
            <person name="Palenik B."/>
            <person name="Pazour G.J."/>
            <person name="Richardson P.M."/>
            <person name="Rynearson T.A."/>
            <person name="Saito M.A."/>
            <person name="Schwartz D.C."/>
            <person name="Thamatrakoln K."/>
            <person name="Valentin K."/>
            <person name="Vardi A."/>
            <person name="Wilkerson F.P."/>
            <person name="Rokhsar D.S."/>
        </authorList>
    </citation>
    <scope>NUCLEOTIDE SEQUENCE [LARGE SCALE GENOMIC DNA]</scope>
    <source>
        <strain evidence="4 5">CCMP1335</strain>
    </source>
</reference>
<organism evidence="4 5">
    <name type="scientific">Thalassiosira pseudonana</name>
    <name type="common">Marine diatom</name>
    <name type="synonym">Cyclotella nana</name>
    <dbReference type="NCBI Taxonomy" id="35128"/>
    <lineage>
        <taxon>Eukaryota</taxon>
        <taxon>Sar</taxon>
        <taxon>Stramenopiles</taxon>
        <taxon>Ochrophyta</taxon>
        <taxon>Bacillariophyta</taxon>
        <taxon>Coscinodiscophyceae</taxon>
        <taxon>Thalassiosirophycidae</taxon>
        <taxon>Thalassiosirales</taxon>
        <taxon>Thalassiosiraceae</taxon>
        <taxon>Thalassiosira</taxon>
    </lineage>
</organism>
<dbReference type="GeneID" id="7450938"/>
<dbReference type="PANTHER" id="PTHR10855">
    <property type="entry name" value="26S PROTEASOME NON-ATPASE REGULATORY SUBUNIT 12/COP9 SIGNALOSOME COMPLEX SUBUNIT 4"/>
    <property type="match status" value="1"/>
</dbReference>
<evidence type="ECO:0000256" key="1">
    <source>
        <dbReference type="ARBA" id="ARBA00006397"/>
    </source>
</evidence>
<dbReference type="KEGG" id="tps:THAPS_38129"/>
<feature type="domain" description="PCI" evidence="3">
    <location>
        <begin position="222"/>
        <end position="398"/>
    </location>
</feature>
<sequence length="433" mass="49393">SAALNDALSLLMALEKRCRVGNDTPSLVRVCQASLRLCHDANNDVEALVATLKNLSSRRSQKSKAIAALVETCLPWIVSPDDMFTPLYVAPDTTASALRDRLVEELRSITDGKMYLEAERARLTRTIAIIYEGEGKVEEAADVLGEVHVETYGSLSKREKVEFILEQMRLTLMKKDYVRAHIVSNKVKRSTLEEEGMATLKVKFYTLLASYYKHDKNALELAKCYHAIYSTACVQAVEESEGENMGWKEALTNTIVFLCLSEYGNEVKDMMERVNVDIKLDKIVECNDTIKAFLKDEIIHYPLPHQTTLESIPSLSNTQDDSDLKSHWHTTFHTRIIQHNLRTTSIYYRQIHLSRLSQLLSLTPAETERHISQMVSFGSLYAKIDRPKDIVRFAKKRCEEEVLTDWAEDIKELLGLVEKTTYLIQKENMVQSH</sequence>
<dbReference type="Gene3D" id="1.10.10.10">
    <property type="entry name" value="Winged helix-like DNA-binding domain superfamily/Winged helix DNA-binding domain"/>
    <property type="match status" value="1"/>
</dbReference>
<dbReference type="OMA" id="AENEMFK"/>
<dbReference type="HOGENOM" id="CLU_033860_2_0_1"/>
<dbReference type="SMART" id="SM00088">
    <property type="entry name" value="PINT"/>
    <property type="match status" value="1"/>
</dbReference>
<evidence type="ECO:0000259" key="3">
    <source>
        <dbReference type="PROSITE" id="PS50250"/>
    </source>
</evidence>
<dbReference type="eggNOG" id="KOG1498">
    <property type="taxonomic scope" value="Eukaryota"/>
</dbReference>
<dbReference type="Pfam" id="PF18098">
    <property type="entry name" value="RPN5_C"/>
    <property type="match status" value="1"/>
</dbReference>
<dbReference type="FunFam" id="1.10.10.10:FF:000070">
    <property type="entry name" value="26S proteasome non-ATPase regulatory subunit 12"/>
    <property type="match status" value="1"/>
</dbReference>
<dbReference type="GO" id="GO:0005737">
    <property type="term" value="C:cytoplasm"/>
    <property type="evidence" value="ECO:0000318"/>
    <property type="project" value="GO_Central"/>
</dbReference>
<dbReference type="GO" id="GO:0008541">
    <property type="term" value="C:proteasome regulatory particle, lid subcomplex"/>
    <property type="evidence" value="ECO:0000318"/>
    <property type="project" value="GO_Central"/>
</dbReference>
<dbReference type="FunCoup" id="B5YLI9">
    <property type="interactions" value="615"/>
</dbReference>
<dbReference type="Pfam" id="PF22241">
    <property type="entry name" value="PSMD12-CSN4_N"/>
    <property type="match status" value="1"/>
</dbReference>
<dbReference type="GO" id="GO:0005634">
    <property type="term" value="C:nucleus"/>
    <property type="evidence" value="ECO:0007669"/>
    <property type="project" value="UniProtKB-ARBA"/>
</dbReference>
<evidence type="ECO:0000313" key="4">
    <source>
        <dbReference type="EMBL" id="ACI64239.1"/>
    </source>
</evidence>
<dbReference type="PANTHER" id="PTHR10855:SF1">
    <property type="entry name" value="26S PROTEASOME NON-ATPASE REGULATORY SUBUNIT 12"/>
    <property type="match status" value="1"/>
</dbReference>
<dbReference type="InterPro" id="IPR036388">
    <property type="entry name" value="WH-like_DNA-bd_sf"/>
</dbReference>
<dbReference type="InterPro" id="IPR036390">
    <property type="entry name" value="WH_DNA-bd_sf"/>
</dbReference>
<dbReference type="InterPro" id="IPR000717">
    <property type="entry name" value="PCI_dom"/>
</dbReference>
<keyword evidence="2 4" id="KW-0647">Proteasome</keyword>
<gene>
    <name evidence="4" type="primary">RPN5</name>
    <name evidence="4" type="ORF">THAPS_38129</name>
</gene>